<dbReference type="FunFam" id="2.70.150.10:FF:000002">
    <property type="entry name" value="Copper-transporting ATPase 1, putative"/>
    <property type="match status" value="1"/>
</dbReference>
<comment type="function">
    <text evidence="18">Couples the hydrolysis of ATP with the export of cadmium.</text>
</comment>
<dbReference type="SUPFAM" id="SSF81665">
    <property type="entry name" value="Calcium ATPase, transmembrane domain M"/>
    <property type="match status" value="1"/>
</dbReference>
<evidence type="ECO:0000256" key="10">
    <source>
        <dbReference type="ARBA" id="ARBA00022840"/>
    </source>
</evidence>
<keyword evidence="14" id="KW-0406">Ion transport</keyword>
<keyword evidence="15 21" id="KW-0472">Membrane</keyword>
<evidence type="ECO:0000256" key="5">
    <source>
        <dbReference type="ARBA" id="ARBA00022553"/>
    </source>
</evidence>
<evidence type="ECO:0000256" key="19">
    <source>
        <dbReference type="ARBA" id="ARBA00074282"/>
    </source>
</evidence>
<dbReference type="GO" id="GO:0005524">
    <property type="term" value="F:ATP binding"/>
    <property type="evidence" value="ECO:0007669"/>
    <property type="project" value="UniProtKB-UniRule"/>
</dbReference>
<keyword evidence="12 21" id="KW-1133">Transmembrane helix</keyword>
<dbReference type="GO" id="GO:0043682">
    <property type="term" value="F:P-type divalent copper transporter activity"/>
    <property type="evidence" value="ECO:0007669"/>
    <property type="project" value="TreeGrafter"/>
</dbReference>
<feature type="transmembrane region" description="Helical" evidence="21">
    <location>
        <begin position="675"/>
        <end position="700"/>
    </location>
</feature>
<dbReference type="InterPro" id="IPR008250">
    <property type="entry name" value="ATPase_P-typ_transduc_dom_A_sf"/>
</dbReference>
<dbReference type="InterPro" id="IPR023299">
    <property type="entry name" value="ATPase_P-typ_cyto_dom_N"/>
</dbReference>
<evidence type="ECO:0000256" key="22">
    <source>
        <dbReference type="SAM" id="MobiDB-lite"/>
    </source>
</evidence>
<dbReference type="InterPro" id="IPR059000">
    <property type="entry name" value="ATPase_P-type_domA"/>
</dbReference>
<dbReference type="InterPro" id="IPR027256">
    <property type="entry name" value="P-typ_ATPase_IB"/>
</dbReference>
<dbReference type="EMBL" id="MK134858">
    <property type="protein sequence ID" value="QFC18624.1"/>
    <property type="molecule type" value="Genomic_DNA"/>
</dbReference>
<dbReference type="GO" id="GO:0016887">
    <property type="term" value="F:ATP hydrolysis activity"/>
    <property type="evidence" value="ECO:0007669"/>
    <property type="project" value="InterPro"/>
</dbReference>
<dbReference type="SUPFAM" id="SSF56784">
    <property type="entry name" value="HAD-like"/>
    <property type="match status" value="1"/>
</dbReference>
<feature type="compositionally biased region" description="Basic and acidic residues" evidence="22">
    <location>
        <begin position="42"/>
        <end position="71"/>
    </location>
</feature>
<dbReference type="Pfam" id="PF00122">
    <property type="entry name" value="E1-E2_ATPase"/>
    <property type="match status" value="1"/>
</dbReference>
<dbReference type="InterPro" id="IPR044492">
    <property type="entry name" value="P_typ_ATPase_HD_dom"/>
</dbReference>
<evidence type="ECO:0000256" key="12">
    <source>
        <dbReference type="ARBA" id="ARBA00022989"/>
    </source>
</evidence>
<dbReference type="GO" id="GO:0005507">
    <property type="term" value="F:copper ion binding"/>
    <property type="evidence" value="ECO:0007669"/>
    <property type="project" value="TreeGrafter"/>
</dbReference>
<evidence type="ECO:0000256" key="3">
    <source>
        <dbReference type="ARBA" id="ARBA00012517"/>
    </source>
</evidence>
<comment type="catalytic activity">
    <reaction evidence="17">
        <text>Cu(+)(in) + ATP + H2O = Cu(+)(out) + ADP + phosphate + H(+)</text>
        <dbReference type="Rhea" id="RHEA:25792"/>
        <dbReference type="ChEBI" id="CHEBI:15377"/>
        <dbReference type="ChEBI" id="CHEBI:15378"/>
        <dbReference type="ChEBI" id="CHEBI:30616"/>
        <dbReference type="ChEBI" id="CHEBI:43474"/>
        <dbReference type="ChEBI" id="CHEBI:49552"/>
        <dbReference type="ChEBI" id="CHEBI:456216"/>
        <dbReference type="EC" id="7.2.2.8"/>
    </reaction>
</comment>
<keyword evidence="8 21" id="KW-0547">Nucleotide-binding</keyword>
<evidence type="ECO:0000256" key="13">
    <source>
        <dbReference type="ARBA" id="ARBA00023008"/>
    </source>
</evidence>
<keyword evidence="24" id="KW-0614">Plasmid</keyword>
<keyword evidence="4" id="KW-0813">Transport</keyword>
<feature type="domain" description="P-type ATPase A" evidence="23">
    <location>
        <begin position="218"/>
        <end position="317"/>
    </location>
</feature>
<keyword evidence="10 21" id="KW-0067">ATP-binding</keyword>
<keyword evidence="13" id="KW-0186">Copper</keyword>
<geneLocation type="plasmid" evidence="24">
    <name>pLM1686</name>
</geneLocation>
<evidence type="ECO:0000256" key="6">
    <source>
        <dbReference type="ARBA" id="ARBA00022692"/>
    </source>
</evidence>
<name>A0A5P4S8U5_LISMN</name>
<keyword evidence="11" id="KW-1278">Translocase</keyword>
<proteinExistence type="inferred from homology"/>
<dbReference type="EC" id="7.2.2.8" evidence="3"/>
<feature type="transmembrane region" description="Helical" evidence="21">
    <location>
        <begin position="334"/>
        <end position="356"/>
    </location>
</feature>
<dbReference type="PANTHER" id="PTHR43520:SF8">
    <property type="entry name" value="P-TYPE CU(+) TRANSPORTER"/>
    <property type="match status" value="1"/>
</dbReference>
<dbReference type="NCBIfam" id="TIGR01494">
    <property type="entry name" value="ATPase_P-type"/>
    <property type="match status" value="1"/>
</dbReference>
<dbReference type="InterPro" id="IPR023214">
    <property type="entry name" value="HAD_sf"/>
</dbReference>
<evidence type="ECO:0000256" key="16">
    <source>
        <dbReference type="ARBA" id="ARBA00043263"/>
    </source>
</evidence>
<dbReference type="GO" id="GO:0005886">
    <property type="term" value="C:plasma membrane"/>
    <property type="evidence" value="ECO:0007669"/>
    <property type="project" value="UniProtKB-SubCell"/>
</dbReference>
<dbReference type="SUPFAM" id="SSF81653">
    <property type="entry name" value="Calcium ATPase, transduction domain A"/>
    <property type="match status" value="1"/>
</dbReference>
<feature type="transmembrane region" description="Helical" evidence="21">
    <location>
        <begin position="706"/>
        <end position="723"/>
    </location>
</feature>
<evidence type="ECO:0000313" key="24">
    <source>
        <dbReference type="EMBL" id="QFC18624.1"/>
    </source>
</evidence>
<organism evidence="24">
    <name type="scientific">Listeria monocytogenes</name>
    <dbReference type="NCBI Taxonomy" id="1639"/>
    <lineage>
        <taxon>Bacteria</taxon>
        <taxon>Bacillati</taxon>
        <taxon>Bacillota</taxon>
        <taxon>Bacilli</taxon>
        <taxon>Bacillales</taxon>
        <taxon>Listeriaceae</taxon>
        <taxon>Listeria</taxon>
    </lineage>
</organism>
<feature type="region of interest" description="Disordered" evidence="22">
    <location>
        <begin position="34"/>
        <end position="76"/>
    </location>
</feature>
<feature type="transmembrane region" description="Helical" evidence="21">
    <location>
        <begin position="182"/>
        <end position="204"/>
    </location>
</feature>
<gene>
    <name evidence="24" type="primary">copB</name>
    <name evidence="24" type="ORF">pLM1686_00067</name>
</gene>
<feature type="transmembrane region" description="Helical" evidence="21">
    <location>
        <begin position="84"/>
        <end position="103"/>
    </location>
</feature>
<dbReference type="AlphaFoldDB" id="A0A5P4S8U5"/>
<dbReference type="SFLD" id="SFLDS00003">
    <property type="entry name" value="Haloacid_Dehalogenase"/>
    <property type="match status" value="1"/>
</dbReference>
<dbReference type="InterPro" id="IPR018303">
    <property type="entry name" value="ATPase_P-typ_P_site"/>
</dbReference>
<keyword evidence="21" id="KW-1003">Cell membrane</keyword>
<dbReference type="Pfam" id="PF00702">
    <property type="entry name" value="Hydrolase"/>
    <property type="match status" value="1"/>
</dbReference>
<feature type="transmembrane region" description="Helical" evidence="21">
    <location>
        <begin position="109"/>
        <end position="128"/>
    </location>
</feature>
<evidence type="ECO:0000256" key="8">
    <source>
        <dbReference type="ARBA" id="ARBA00022741"/>
    </source>
</evidence>
<evidence type="ECO:0000259" key="23">
    <source>
        <dbReference type="Pfam" id="PF00122"/>
    </source>
</evidence>
<dbReference type="Gene3D" id="3.40.1110.10">
    <property type="entry name" value="Calcium-transporting ATPase, cytoplasmic domain N"/>
    <property type="match status" value="1"/>
</dbReference>
<feature type="transmembrane region" description="Helical" evidence="21">
    <location>
        <begin position="368"/>
        <end position="388"/>
    </location>
</feature>
<dbReference type="GO" id="GO:0046686">
    <property type="term" value="P:response to cadmium ion"/>
    <property type="evidence" value="ECO:0007669"/>
    <property type="project" value="UniProtKB-KW"/>
</dbReference>
<dbReference type="NCBIfam" id="TIGR01525">
    <property type="entry name" value="ATPase-IB_hvy"/>
    <property type="match status" value="1"/>
</dbReference>
<evidence type="ECO:0000256" key="7">
    <source>
        <dbReference type="ARBA" id="ARBA00022723"/>
    </source>
</evidence>
<evidence type="ECO:0000256" key="17">
    <source>
        <dbReference type="ARBA" id="ARBA00049289"/>
    </source>
</evidence>
<dbReference type="InterPro" id="IPR036412">
    <property type="entry name" value="HAD-like_sf"/>
</dbReference>
<dbReference type="Gene3D" id="3.40.50.1000">
    <property type="entry name" value="HAD superfamily/HAD-like"/>
    <property type="match status" value="1"/>
</dbReference>
<keyword evidence="16" id="KW-0105">Cadmium resistance</keyword>
<evidence type="ECO:0000256" key="20">
    <source>
        <dbReference type="ARBA" id="ARBA00078718"/>
    </source>
</evidence>
<dbReference type="PRINTS" id="PR00120">
    <property type="entry name" value="HATPASE"/>
</dbReference>
<accession>A0A5P4S8U5</accession>
<keyword evidence="5" id="KW-0597">Phosphoprotein</keyword>
<keyword evidence="9" id="KW-0187">Copper transport</keyword>
<dbReference type="SFLD" id="SFLDF00027">
    <property type="entry name" value="p-type_atpase"/>
    <property type="match status" value="1"/>
</dbReference>
<dbReference type="Gene3D" id="2.70.150.10">
    <property type="entry name" value="Calcium-transporting ATPase, cytoplasmic transduction domain A"/>
    <property type="match status" value="1"/>
</dbReference>
<protein>
    <recommendedName>
        <fullName evidence="19">Probable cadmium-transporting ATPase</fullName>
        <ecNumber evidence="3">7.2.2.8</ecNumber>
    </recommendedName>
    <alternativeName>
        <fullName evidence="20">Cadmium-efflux ATPase</fullName>
    </alternativeName>
</protein>
<feature type="transmembrane region" description="Helical" evidence="21">
    <location>
        <begin position="149"/>
        <end position="170"/>
    </location>
</feature>
<dbReference type="GO" id="GO:0140581">
    <property type="term" value="F:P-type monovalent copper transporter activity"/>
    <property type="evidence" value="ECO:0007669"/>
    <property type="project" value="UniProtKB-EC"/>
</dbReference>
<reference evidence="24" key="1">
    <citation type="submission" date="2018-11" db="EMBL/GenBank/DDBJ databases">
        <title>Whole genome sequencing based investigation of maternal-neonatal listeriosis.</title>
        <authorList>
            <person name="Luo L."/>
            <person name="Payne M."/>
            <person name="Lan R."/>
            <person name="Wang Y."/>
        </authorList>
    </citation>
    <scope>NUCLEOTIDE SEQUENCE</scope>
    <source>
        <plasmid evidence="24">pLM1686</plasmid>
    </source>
</reference>
<evidence type="ECO:0000256" key="1">
    <source>
        <dbReference type="ARBA" id="ARBA00004651"/>
    </source>
</evidence>
<keyword evidence="6 21" id="KW-0812">Transmembrane</keyword>
<comment type="subcellular location">
    <subcellularLocation>
        <location evidence="1">Cell membrane</location>
        <topology evidence="1">Multi-pass membrane protein</topology>
    </subcellularLocation>
</comment>
<dbReference type="SFLD" id="SFLDG00002">
    <property type="entry name" value="C1.7:_P-type_atpase_like"/>
    <property type="match status" value="1"/>
</dbReference>
<dbReference type="PRINTS" id="PR00119">
    <property type="entry name" value="CATATPASE"/>
</dbReference>
<comment type="similarity">
    <text evidence="2 21">Belongs to the cation transport ATPase (P-type) (TC 3.A.3) family. Type IB subfamily.</text>
</comment>
<sequence>MVYTPILYMLYSNCLITIFKNIKLGGLILSNNKKHQNHEHHSHQEHENHTSHGNHEHHSHQEHENHTSHGNHEHHHHGNFKSKFFISLIFAIPIIILSPMMGVKLPFQISFTGSDWIVLILATILFFYGGKPFLSGAKDEISTKKPGMMTLVALGISVAYIYSLYAFYMNNFSGSSTHTMDFFWELATLILIMLLGHWIEMNAVGNAGNALKKMAELLPNTAVKLIDNNQREEVKISDIHIDDIVEVRAGESIPTDGIIVQGETSIDESLVTGESKKVHKTHNDDVIGGSINGSGTVQVKVTATGENGYLSQVMGLVNQAQNDKSKAELLSDKVAGYLFYFAVSIGLISFIVWMLIQNNVDFALERLVTVLVIACPHALGLAIPLVTARSTSIGAHNGLIIKNRESVEIAQHIDYIMMDKTGTLTEGNFSVNHYESFTDELNNEEILSLFASLESNSNHPLATGIVDFAKGKNISYATPQEVNNIPGVGLEGTVDNKKLKIVNVSYLDKSNFDYNKEQFTNLAQQGNSISYLIHDRQVIGIIAQGDKIKESSKQMVSDLLSRNITPVMLTGDNKEVAQTVAEELGISDVHAQLMPEDKESIIQDYQSNGSKIMMVGDGINDAPSLIRADIGMAIGAGTDVAIESGDVILVKSNPSDIINFLSLSKNTMKKMVQNLWWGAGYNVIAVPLAAGILASIGLILSPAVGAILMSLSTIIVAINAFTLKLK</sequence>
<evidence type="ECO:0000256" key="14">
    <source>
        <dbReference type="ARBA" id="ARBA00023065"/>
    </source>
</evidence>
<dbReference type="NCBIfam" id="TIGR01511">
    <property type="entry name" value="ATPase-IB1_Cu"/>
    <property type="match status" value="1"/>
</dbReference>
<evidence type="ECO:0000256" key="11">
    <source>
        <dbReference type="ARBA" id="ARBA00022967"/>
    </source>
</evidence>
<dbReference type="PROSITE" id="PS00154">
    <property type="entry name" value="ATPASE_E1_E2"/>
    <property type="match status" value="1"/>
</dbReference>
<dbReference type="PANTHER" id="PTHR43520">
    <property type="entry name" value="ATP7, ISOFORM B"/>
    <property type="match status" value="1"/>
</dbReference>
<evidence type="ECO:0000256" key="15">
    <source>
        <dbReference type="ARBA" id="ARBA00023136"/>
    </source>
</evidence>
<keyword evidence="7 21" id="KW-0479">Metal-binding</keyword>
<evidence type="ECO:0000256" key="18">
    <source>
        <dbReference type="ARBA" id="ARBA00055196"/>
    </source>
</evidence>
<dbReference type="InterPro" id="IPR001757">
    <property type="entry name" value="P_typ_ATPase"/>
</dbReference>
<dbReference type="GO" id="GO:0055070">
    <property type="term" value="P:copper ion homeostasis"/>
    <property type="evidence" value="ECO:0007669"/>
    <property type="project" value="TreeGrafter"/>
</dbReference>
<evidence type="ECO:0000256" key="4">
    <source>
        <dbReference type="ARBA" id="ARBA00022448"/>
    </source>
</evidence>
<evidence type="ECO:0000256" key="9">
    <source>
        <dbReference type="ARBA" id="ARBA00022796"/>
    </source>
</evidence>
<evidence type="ECO:0000256" key="2">
    <source>
        <dbReference type="ARBA" id="ARBA00006024"/>
    </source>
</evidence>
<evidence type="ECO:0000256" key="21">
    <source>
        <dbReference type="RuleBase" id="RU362081"/>
    </source>
</evidence>
<dbReference type="InterPro" id="IPR023298">
    <property type="entry name" value="ATPase_P-typ_TM_dom_sf"/>
</dbReference>
<dbReference type="CDD" id="cd07552">
    <property type="entry name" value="P-type_ATPase_Cu-like"/>
    <property type="match status" value="1"/>
</dbReference>